<dbReference type="Gene3D" id="3.40.50.150">
    <property type="entry name" value="Vaccinia Virus protein VP39"/>
    <property type="match status" value="1"/>
</dbReference>
<evidence type="ECO:0000313" key="3">
    <source>
        <dbReference type="Proteomes" id="UP000177287"/>
    </source>
</evidence>
<dbReference type="PANTHER" id="PTHR18895">
    <property type="entry name" value="HEMK METHYLTRANSFERASE"/>
    <property type="match status" value="1"/>
</dbReference>
<evidence type="ECO:0000313" key="2">
    <source>
        <dbReference type="EMBL" id="OHA72646.1"/>
    </source>
</evidence>
<dbReference type="GO" id="GO:0032259">
    <property type="term" value="P:methylation"/>
    <property type="evidence" value="ECO:0007669"/>
    <property type="project" value="InterPro"/>
</dbReference>
<feature type="domain" description="Methyltransferase small" evidence="1">
    <location>
        <begin position="69"/>
        <end position="135"/>
    </location>
</feature>
<evidence type="ECO:0000259" key="1">
    <source>
        <dbReference type="Pfam" id="PF05175"/>
    </source>
</evidence>
<sequence>MPLSETGVFLCYAQQMEPREYIEGWVEFLGCKIDLSKHPFIPRPETEFWVQRFIQTRGMGGVDLMGPFHVLDMFTGSGCIGTAVATKCQNATVTLTDKNKHISTPLPANATFVQSSLFAKLPGHFDIILANPPYVPEGKGVLPTNDGVNIMEHEPSEALYAGKDGLSVIRPFLEQAPSHLNQSGPAGGASQIWMEFGADQKEDITNILREFNYYQNFNCTFHKDQYGVWRYIVATMV</sequence>
<dbReference type="InterPro" id="IPR002052">
    <property type="entry name" value="DNA_methylase_N6_adenine_CS"/>
</dbReference>
<dbReference type="GO" id="GO:0008170">
    <property type="term" value="F:N-methyltransferase activity"/>
    <property type="evidence" value="ECO:0007669"/>
    <property type="project" value="UniProtKB-ARBA"/>
</dbReference>
<dbReference type="AlphaFoldDB" id="A0A1G2RIH1"/>
<dbReference type="SUPFAM" id="SSF53335">
    <property type="entry name" value="S-adenosyl-L-methionine-dependent methyltransferases"/>
    <property type="match status" value="1"/>
</dbReference>
<accession>A0A1G2RIH1</accession>
<dbReference type="EMBL" id="MHUF01000015">
    <property type="protein sequence ID" value="OHA72646.1"/>
    <property type="molecule type" value="Genomic_DNA"/>
</dbReference>
<dbReference type="Pfam" id="PF05175">
    <property type="entry name" value="MTS"/>
    <property type="match status" value="1"/>
</dbReference>
<name>A0A1G2RIH1_9BACT</name>
<comment type="caution">
    <text evidence="2">The sequence shown here is derived from an EMBL/GenBank/DDBJ whole genome shotgun (WGS) entry which is preliminary data.</text>
</comment>
<dbReference type="GO" id="GO:0008757">
    <property type="term" value="F:S-adenosylmethionine-dependent methyltransferase activity"/>
    <property type="evidence" value="ECO:0007669"/>
    <property type="project" value="UniProtKB-ARBA"/>
</dbReference>
<proteinExistence type="predicted"/>
<dbReference type="Proteomes" id="UP000177287">
    <property type="component" value="Unassembled WGS sequence"/>
</dbReference>
<dbReference type="InterPro" id="IPR007848">
    <property type="entry name" value="Small_mtfrase_dom"/>
</dbReference>
<dbReference type="PANTHER" id="PTHR18895:SF74">
    <property type="entry name" value="MTRF1L RELEASE FACTOR GLUTAMINE METHYLTRANSFERASE"/>
    <property type="match status" value="1"/>
</dbReference>
<protein>
    <recommendedName>
        <fullName evidence="1">Methyltransferase small domain-containing protein</fullName>
    </recommendedName>
</protein>
<reference evidence="2 3" key="1">
    <citation type="journal article" date="2016" name="Nat. Commun.">
        <title>Thousands of microbial genomes shed light on interconnected biogeochemical processes in an aquifer system.</title>
        <authorList>
            <person name="Anantharaman K."/>
            <person name="Brown C.T."/>
            <person name="Hug L.A."/>
            <person name="Sharon I."/>
            <person name="Castelle C.J."/>
            <person name="Probst A.J."/>
            <person name="Thomas B.C."/>
            <person name="Singh A."/>
            <person name="Wilkins M.J."/>
            <person name="Karaoz U."/>
            <person name="Brodie E.L."/>
            <person name="Williams K.H."/>
            <person name="Hubbard S.S."/>
            <person name="Banfield J.F."/>
        </authorList>
    </citation>
    <scope>NUCLEOTIDE SEQUENCE [LARGE SCALE GENOMIC DNA]</scope>
</reference>
<dbReference type="InterPro" id="IPR050320">
    <property type="entry name" value="N5-glutamine_MTase"/>
</dbReference>
<dbReference type="InterPro" id="IPR029063">
    <property type="entry name" value="SAM-dependent_MTases_sf"/>
</dbReference>
<organism evidence="2 3">
    <name type="scientific">Candidatus Wildermuthbacteria bacterium RIFCSPLOWO2_01_FULL_47_18</name>
    <dbReference type="NCBI Taxonomy" id="1802460"/>
    <lineage>
        <taxon>Bacteria</taxon>
        <taxon>Candidatus Wildermuthiibacteriota</taxon>
    </lineage>
</organism>
<dbReference type="GO" id="GO:0003676">
    <property type="term" value="F:nucleic acid binding"/>
    <property type="evidence" value="ECO:0007669"/>
    <property type="project" value="InterPro"/>
</dbReference>
<dbReference type="PROSITE" id="PS00092">
    <property type="entry name" value="N6_MTASE"/>
    <property type="match status" value="1"/>
</dbReference>
<gene>
    <name evidence="2" type="ORF">A3A27_00990</name>
</gene>
<dbReference type="CDD" id="cd02440">
    <property type="entry name" value="AdoMet_MTases"/>
    <property type="match status" value="1"/>
</dbReference>